<accession>Q8EVZ7</accession>
<evidence type="ECO:0000256" key="7">
    <source>
        <dbReference type="ARBA" id="ARBA00022989"/>
    </source>
</evidence>
<dbReference type="SMART" id="SM00382">
    <property type="entry name" value="AAA"/>
    <property type="match status" value="1"/>
</dbReference>
<dbReference type="Proteomes" id="UP000002522">
    <property type="component" value="Chromosome"/>
</dbReference>
<keyword evidence="3" id="KW-0813">Transport</keyword>
<evidence type="ECO:0000256" key="1">
    <source>
        <dbReference type="ARBA" id="ARBA00004651"/>
    </source>
</evidence>
<protein>
    <submittedName>
        <fullName evidence="12">ABC transporter ATP-binding protein</fullName>
    </submittedName>
</protein>
<dbReference type="Gene3D" id="3.40.50.300">
    <property type="entry name" value="P-loop containing nucleotide triphosphate hydrolases"/>
    <property type="match status" value="1"/>
</dbReference>
<dbReference type="InterPro" id="IPR039421">
    <property type="entry name" value="Type_1_exporter"/>
</dbReference>
<dbReference type="SUPFAM" id="SSF52540">
    <property type="entry name" value="P-loop containing nucleoside triphosphate hydrolases"/>
    <property type="match status" value="1"/>
</dbReference>
<dbReference type="eggNOG" id="COG1132">
    <property type="taxonomic scope" value="Bacteria"/>
</dbReference>
<dbReference type="Gene3D" id="1.20.1560.10">
    <property type="entry name" value="ABC transporter type 1, transmembrane domain"/>
    <property type="match status" value="1"/>
</dbReference>
<dbReference type="Pfam" id="PF00005">
    <property type="entry name" value="ABC_tran"/>
    <property type="match status" value="1"/>
</dbReference>
<evidence type="ECO:0000313" key="12">
    <source>
        <dbReference type="EMBL" id="BAC44200.1"/>
    </source>
</evidence>
<dbReference type="CDD" id="cd03254">
    <property type="entry name" value="ABCC_Glucan_exporter_like"/>
    <property type="match status" value="1"/>
</dbReference>
<dbReference type="STRING" id="272633.gene:10731526"/>
<reference evidence="12 13" key="1">
    <citation type="journal article" date="2002" name="Nucleic Acids Res.">
        <title>The complete genomic sequence of Mycoplasma penetrans, an intracellular bacterial pathogen in humans.</title>
        <authorList>
            <person name="Sasaki Y."/>
            <person name="Ishikawa J."/>
            <person name="Yamashita A."/>
            <person name="Oshima K."/>
            <person name="Kenri T."/>
            <person name="Furuya K."/>
            <person name="Yoshino C."/>
            <person name="Horino A."/>
            <person name="Shiba T."/>
            <person name="Sasaki T."/>
            <person name="Hattori M."/>
        </authorList>
    </citation>
    <scope>NUCLEOTIDE SEQUENCE [LARGE SCALE GENOMIC DNA]</scope>
    <source>
        <strain evidence="12 13">HF-2</strain>
    </source>
</reference>
<keyword evidence="8 9" id="KW-0472">Membrane</keyword>
<dbReference type="RefSeq" id="WP_011077236.1">
    <property type="nucleotide sequence ID" value="NC_004432.1"/>
</dbReference>
<evidence type="ECO:0000256" key="9">
    <source>
        <dbReference type="SAM" id="Phobius"/>
    </source>
</evidence>
<comment type="subcellular location">
    <subcellularLocation>
        <location evidence="1">Cell membrane</location>
        <topology evidence="1">Multi-pass membrane protein</topology>
    </subcellularLocation>
</comment>
<dbReference type="GO" id="GO:0015421">
    <property type="term" value="F:ABC-type oligopeptide transporter activity"/>
    <property type="evidence" value="ECO:0007669"/>
    <property type="project" value="TreeGrafter"/>
</dbReference>
<feature type="transmembrane region" description="Helical" evidence="9">
    <location>
        <begin position="108"/>
        <end position="128"/>
    </location>
</feature>
<sequence length="663" mass="74068">MNTSKKINSKETSNILINQEIQNQESQNQKAVNQQSESKPYSKDKLQFKLAFKIMLRYLSFYKKSVIAAFLIALVSTGFNIVVIIGMGDVQNYFTTLVGAGNSGNITTTNFFIFAGMMMLCYFFNAFFQWCLNFTVIKLSQGIGYKLRMDLFNHVQILSVKYFDTHESGDIMSVLTNDVYKLTQFISENFTQTLYGLTTMLGMLILMFIISPIISLIVIGVLLILLSLISILIKKSAPAFMKQQRELGHMNGYAEEIISGQNIISLYSQEKNVEKDFQKINSILTKSGESSQGISGLLIPWLNFLMTFIVALLYGISVTFVFNDIKFYGLADSGSGITLLHELSSAQASNPLSLKLAAITSMILATRNFIQPINQMIAMVAQMQQAVAGCTRTDEIFKQHDEYKEIETVTIDQPLKGKVEIKNLNFSYVEDKPVLKNVSISADPGQTIAIVGPTGSGKTTIINLLTKFYDIEDGDIFIDGYDIKTVTKESMRKQVSIVLQDTYLFSGTIKDNIRFAKPDATDEEIKQAAITADCDDFIMKLENGYDTVLSENASELSSGQKQLIAIARAMISPSSILILDEATSNIDTRTEKIVQKAMLKLIKNKTAFVIAHRLSTIRTADKIVVLKDGSVLECGNHNELMKKKGFYYNLNLSKTDNLDEEKD</sequence>
<evidence type="ECO:0000256" key="5">
    <source>
        <dbReference type="ARBA" id="ARBA00022741"/>
    </source>
</evidence>
<dbReference type="InterPro" id="IPR036640">
    <property type="entry name" value="ABC1_TM_sf"/>
</dbReference>
<dbReference type="CDD" id="cd18547">
    <property type="entry name" value="ABC_6TM_Tm288_like"/>
    <property type="match status" value="1"/>
</dbReference>
<dbReference type="SUPFAM" id="SSF90123">
    <property type="entry name" value="ABC transporter transmembrane region"/>
    <property type="match status" value="1"/>
</dbReference>
<dbReference type="FunCoup" id="Q8EVZ7">
    <property type="interactions" value="183"/>
</dbReference>
<dbReference type="PROSITE" id="PS50893">
    <property type="entry name" value="ABC_TRANSPORTER_2"/>
    <property type="match status" value="1"/>
</dbReference>
<dbReference type="InterPro" id="IPR003439">
    <property type="entry name" value="ABC_transporter-like_ATP-bd"/>
</dbReference>
<dbReference type="PROSITE" id="PS00211">
    <property type="entry name" value="ABC_TRANSPORTER_1"/>
    <property type="match status" value="1"/>
</dbReference>
<dbReference type="PANTHER" id="PTHR43394">
    <property type="entry name" value="ATP-DEPENDENT PERMEASE MDL1, MITOCHONDRIAL"/>
    <property type="match status" value="1"/>
</dbReference>
<name>Q8EVZ7_MALP2</name>
<feature type="transmembrane region" description="Helical" evidence="9">
    <location>
        <begin position="301"/>
        <end position="322"/>
    </location>
</feature>
<feature type="domain" description="ABC transmembrane type-1" evidence="11">
    <location>
        <begin position="67"/>
        <end position="385"/>
    </location>
</feature>
<dbReference type="PANTHER" id="PTHR43394:SF1">
    <property type="entry name" value="ATP-BINDING CASSETTE SUB-FAMILY B MEMBER 10, MITOCHONDRIAL"/>
    <property type="match status" value="1"/>
</dbReference>
<evidence type="ECO:0000259" key="10">
    <source>
        <dbReference type="PROSITE" id="PS50893"/>
    </source>
</evidence>
<dbReference type="HOGENOM" id="CLU_000604_84_3_14"/>
<organism evidence="12 13">
    <name type="scientific">Malacoplasma penetrans (strain HF-2)</name>
    <name type="common">Mycoplasma penetrans</name>
    <dbReference type="NCBI Taxonomy" id="272633"/>
    <lineage>
        <taxon>Bacteria</taxon>
        <taxon>Bacillati</taxon>
        <taxon>Mycoplasmatota</taxon>
        <taxon>Mycoplasmoidales</taxon>
        <taxon>Mycoplasmoidaceae</taxon>
        <taxon>Malacoplasma</taxon>
    </lineage>
</organism>
<dbReference type="GO" id="GO:0016887">
    <property type="term" value="F:ATP hydrolysis activity"/>
    <property type="evidence" value="ECO:0007669"/>
    <property type="project" value="InterPro"/>
</dbReference>
<dbReference type="AlphaFoldDB" id="Q8EVZ7"/>
<dbReference type="EMBL" id="BA000026">
    <property type="protein sequence ID" value="BAC44200.1"/>
    <property type="molecule type" value="Genomic_DNA"/>
</dbReference>
<feature type="domain" description="ABC transporter" evidence="10">
    <location>
        <begin position="419"/>
        <end position="653"/>
    </location>
</feature>
<feature type="transmembrane region" description="Helical" evidence="9">
    <location>
        <begin position="193"/>
        <end position="210"/>
    </location>
</feature>
<dbReference type="KEGG" id="mpe:MYPE4100"/>
<feature type="transmembrane region" description="Helical" evidence="9">
    <location>
        <begin position="216"/>
        <end position="233"/>
    </location>
</feature>
<feature type="transmembrane region" description="Helical" evidence="9">
    <location>
        <begin position="65"/>
        <end position="88"/>
    </location>
</feature>
<evidence type="ECO:0000256" key="2">
    <source>
        <dbReference type="ARBA" id="ARBA00005417"/>
    </source>
</evidence>
<dbReference type="PROSITE" id="PS50929">
    <property type="entry name" value="ABC_TM1F"/>
    <property type="match status" value="1"/>
</dbReference>
<dbReference type="InterPro" id="IPR017871">
    <property type="entry name" value="ABC_transporter-like_CS"/>
</dbReference>
<dbReference type="InterPro" id="IPR027417">
    <property type="entry name" value="P-loop_NTPase"/>
</dbReference>
<keyword evidence="4 9" id="KW-0812">Transmembrane</keyword>
<dbReference type="GO" id="GO:0005886">
    <property type="term" value="C:plasma membrane"/>
    <property type="evidence" value="ECO:0007669"/>
    <property type="project" value="UniProtKB-SubCell"/>
</dbReference>
<dbReference type="GO" id="GO:0005524">
    <property type="term" value="F:ATP binding"/>
    <property type="evidence" value="ECO:0007669"/>
    <property type="project" value="UniProtKB-KW"/>
</dbReference>
<gene>
    <name evidence="12" type="ordered locus">MYPE4100</name>
</gene>
<keyword evidence="5" id="KW-0547">Nucleotide-binding</keyword>
<dbReference type="Pfam" id="PF00664">
    <property type="entry name" value="ABC_membrane"/>
    <property type="match status" value="1"/>
</dbReference>
<evidence type="ECO:0000256" key="6">
    <source>
        <dbReference type="ARBA" id="ARBA00022840"/>
    </source>
</evidence>
<keyword evidence="7 9" id="KW-1133">Transmembrane helix</keyword>
<comment type="similarity">
    <text evidence="2">Belongs to the ABC transporter superfamily.</text>
</comment>
<dbReference type="FunFam" id="3.40.50.300:FF:000287">
    <property type="entry name" value="Multidrug ABC transporter ATP-binding protein"/>
    <property type="match status" value="1"/>
</dbReference>
<proteinExistence type="inferred from homology"/>
<evidence type="ECO:0000256" key="8">
    <source>
        <dbReference type="ARBA" id="ARBA00023136"/>
    </source>
</evidence>
<dbReference type="InParanoid" id="Q8EVZ7"/>
<evidence type="ECO:0000256" key="3">
    <source>
        <dbReference type="ARBA" id="ARBA00022448"/>
    </source>
</evidence>
<evidence type="ECO:0000256" key="4">
    <source>
        <dbReference type="ARBA" id="ARBA00022692"/>
    </source>
</evidence>
<evidence type="ECO:0000313" key="13">
    <source>
        <dbReference type="Proteomes" id="UP000002522"/>
    </source>
</evidence>
<dbReference type="InterPro" id="IPR011527">
    <property type="entry name" value="ABC1_TM_dom"/>
</dbReference>
<keyword evidence="13" id="KW-1185">Reference proteome</keyword>
<dbReference type="InterPro" id="IPR003593">
    <property type="entry name" value="AAA+_ATPase"/>
</dbReference>
<keyword evidence="6 12" id="KW-0067">ATP-binding</keyword>
<evidence type="ECO:0000259" key="11">
    <source>
        <dbReference type="PROSITE" id="PS50929"/>
    </source>
</evidence>